<dbReference type="PANTHER" id="PTHR36375:SF1">
    <property type="entry name" value="OS05G0459300 PROTEIN"/>
    <property type="match status" value="1"/>
</dbReference>
<organism evidence="3 4">
    <name type="scientific">Forsythia ovata</name>
    <dbReference type="NCBI Taxonomy" id="205694"/>
    <lineage>
        <taxon>Eukaryota</taxon>
        <taxon>Viridiplantae</taxon>
        <taxon>Streptophyta</taxon>
        <taxon>Embryophyta</taxon>
        <taxon>Tracheophyta</taxon>
        <taxon>Spermatophyta</taxon>
        <taxon>Magnoliopsida</taxon>
        <taxon>eudicotyledons</taxon>
        <taxon>Gunneridae</taxon>
        <taxon>Pentapetalae</taxon>
        <taxon>asterids</taxon>
        <taxon>lamiids</taxon>
        <taxon>Lamiales</taxon>
        <taxon>Oleaceae</taxon>
        <taxon>Forsythieae</taxon>
        <taxon>Forsythia</taxon>
    </lineage>
</organism>
<dbReference type="EMBL" id="JBFOLJ010000001">
    <property type="protein sequence ID" value="KAL2556010.1"/>
    <property type="molecule type" value="Genomic_DNA"/>
</dbReference>
<feature type="region of interest" description="Disordered" evidence="1">
    <location>
        <begin position="47"/>
        <end position="73"/>
    </location>
</feature>
<gene>
    <name evidence="3" type="ORF">Fot_00749</name>
</gene>
<accession>A0ABD1X643</accession>
<feature type="region of interest" description="Disordered" evidence="1">
    <location>
        <begin position="125"/>
        <end position="144"/>
    </location>
</feature>
<dbReference type="PANTHER" id="PTHR36375">
    <property type="entry name" value="OS05G0459300 PROTEIN"/>
    <property type="match status" value="1"/>
</dbReference>
<dbReference type="Proteomes" id="UP001604277">
    <property type="component" value="Unassembled WGS sequence"/>
</dbReference>
<protein>
    <recommendedName>
        <fullName evidence="2">DUF7851 domain-containing protein</fullName>
    </recommendedName>
</protein>
<dbReference type="InterPro" id="IPR057173">
    <property type="entry name" value="DUF7851"/>
</dbReference>
<proteinExistence type="predicted"/>
<dbReference type="AlphaFoldDB" id="A0ABD1X643"/>
<name>A0ABD1X643_9LAMI</name>
<comment type="caution">
    <text evidence="3">The sequence shown here is derived from an EMBL/GenBank/DDBJ whole genome shotgun (WGS) entry which is preliminary data.</text>
</comment>
<feature type="domain" description="DUF7851" evidence="2">
    <location>
        <begin position="75"/>
        <end position="132"/>
    </location>
</feature>
<feature type="compositionally biased region" description="Basic residues" evidence="1">
    <location>
        <begin position="54"/>
        <end position="65"/>
    </location>
</feature>
<evidence type="ECO:0000313" key="3">
    <source>
        <dbReference type="EMBL" id="KAL2556010.1"/>
    </source>
</evidence>
<evidence type="ECO:0000259" key="2">
    <source>
        <dbReference type="Pfam" id="PF25236"/>
    </source>
</evidence>
<sequence>METRVPADSSLAASVAGAALSSPSKIWRQKSVSSFWWLSEKQNDFQRGREASRRLKNKNKKQKKLHPNDQHSKMASDFAVKPCLEMKGFRFASQFIVKSFAIRRAHPLELLRLLFLLPPTTTHHQEKTIESGVAGSADSRHAQN</sequence>
<keyword evidence="4" id="KW-1185">Reference proteome</keyword>
<evidence type="ECO:0000256" key="1">
    <source>
        <dbReference type="SAM" id="MobiDB-lite"/>
    </source>
</evidence>
<dbReference type="Pfam" id="PF25236">
    <property type="entry name" value="DUF7851"/>
    <property type="match status" value="1"/>
</dbReference>
<reference evidence="4" key="1">
    <citation type="submission" date="2024-07" db="EMBL/GenBank/DDBJ databases">
        <title>Two chromosome-level genome assemblies of Korean endemic species Abeliophyllum distichum and Forsythia ovata (Oleaceae).</title>
        <authorList>
            <person name="Jang H."/>
        </authorList>
    </citation>
    <scope>NUCLEOTIDE SEQUENCE [LARGE SCALE GENOMIC DNA]</scope>
</reference>
<evidence type="ECO:0000313" key="4">
    <source>
        <dbReference type="Proteomes" id="UP001604277"/>
    </source>
</evidence>